<dbReference type="InterPro" id="IPR003961">
    <property type="entry name" value="FN3_dom"/>
</dbReference>
<dbReference type="CDD" id="cd00063">
    <property type="entry name" value="FN3"/>
    <property type="match status" value="1"/>
</dbReference>
<reference evidence="3" key="1">
    <citation type="submission" date="2023-07" db="EMBL/GenBank/DDBJ databases">
        <authorList>
            <person name="Kim M.K."/>
        </authorList>
    </citation>
    <scope>NUCLEOTIDE SEQUENCE</scope>
    <source>
        <strain evidence="3">M29</strain>
    </source>
</reference>
<feature type="chain" id="PRO_5046273213" evidence="1">
    <location>
        <begin position="34"/>
        <end position="1199"/>
    </location>
</feature>
<dbReference type="EMBL" id="JAUQSX010000019">
    <property type="protein sequence ID" value="MDO7849607.1"/>
    <property type="molecule type" value="Genomic_DNA"/>
</dbReference>
<evidence type="ECO:0000313" key="3">
    <source>
        <dbReference type="EMBL" id="MDO7849607.1"/>
    </source>
</evidence>
<dbReference type="Pfam" id="PF18962">
    <property type="entry name" value="Por_Secre_tail"/>
    <property type="match status" value="1"/>
</dbReference>
<dbReference type="RefSeq" id="WP_305014275.1">
    <property type="nucleotide sequence ID" value="NZ_JAUQSX010000019.1"/>
</dbReference>
<feature type="domain" description="Fibronectin type-III" evidence="2">
    <location>
        <begin position="834"/>
        <end position="929"/>
    </location>
</feature>
<dbReference type="InterPro" id="IPR036116">
    <property type="entry name" value="FN3_sf"/>
</dbReference>
<name>A0ABT9AL11_9BACT</name>
<keyword evidence="4" id="KW-1185">Reference proteome</keyword>
<evidence type="ECO:0000259" key="2">
    <source>
        <dbReference type="PROSITE" id="PS50853"/>
    </source>
</evidence>
<dbReference type="Gene3D" id="2.60.120.200">
    <property type="match status" value="1"/>
</dbReference>
<dbReference type="Pfam" id="PF00041">
    <property type="entry name" value="fn3"/>
    <property type="match status" value="1"/>
</dbReference>
<dbReference type="SUPFAM" id="SSF49265">
    <property type="entry name" value="Fibronectin type III"/>
    <property type="match status" value="1"/>
</dbReference>
<dbReference type="Gene3D" id="2.60.40.10">
    <property type="entry name" value="Immunoglobulins"/>
    <property type="match status" value="3"/>
</dbReference>
<feature type="signal peptide" evidence="1">
    <location>
        <begin position="1"/>
        <end position="33"/>
    </location>
</feature>
<comment type="caution">
    <text evidence="3">The sequence shown here is derived from an EMBL/GenBank/DDBJ whole genome shotgun (WGS) entry which is preliminary data.</text>
</comment>
<dbReference type="PROSITE" id="PS50853">
    <property type="entry name" value="FN3"/>
    <property type="match status" value="1"/>
</dbReference>
<dbReference type="InterPro" id="IPR013783">
    <property type="entry name" value="Ig-like_fold"/>
</dbReference>
<dbReference type="NCBIfam" id="TIGR04183">
    <property type="entry name" value="Por_Secre_tail"/>
    <property type="match status" value="1"/>
</dbReference>
<evidence type="ECO:0000313" key="4">
    <source>
        <dbReference type="Proteomes" id="UP001167796"/>
    </source>
</evidence>
<dbReference type="InterPro" id="IPR026444">
    <property type="entry name" value="Secre_tail"/>
</dbReference>
<evidence type="ECO:0000256" key="1">
    <source>
        <dbReference type="SAM" id="SignalP"/>
    </source>
</evidence>
<sequence length="1199" mass="123546">MNHQYDRTGPTSRLRHWALAALLATGAVGSAHAQLGYAAANVTNTAGTYTDLGTTGTAISTANTDDANSAATPIGFNFVYNGATFTNFVLNTNGFIKLGGTAPTGAQYTDGGQSILNGPIDGAETNLILPFNQDLTAGSAGGTEYRVTTTGTSPNQVCTIQWKNVSDKARGAIGTQYANFSFQAKLYESTNQIEFVYGTATPGAASADIAKFCVVGIKGNAATSSILGTKASATPWSGTTFITGPYTANGHNVRVTQLPDPGRTYRFTIPVANDAAVAAIQGYASVIVPANNPITLRAVVRNAGTTALTGATAVTLTISGANTYTATQNVAALGVGASGLATFSGISLANAGQNTITVTIPNDGANNNNSLAQAMETSATTFSAATPGATSGNNIFQAGEDGYYATKMTLNTARSITAVTALLSDAGNQATAKTSVGERVYGVVINATTGAVLARSADYTITAADFNVFHTFTFAAPATVPAGDVLIGMGQAASSGTLPFFPFGVQIEDPNRLNTYYTGDVVAIGPPTAALTSTTPTNTTVYKFPFGATTAAPANNDIAVNEIQGYGSIAVPVGNPFSLRAVVRNAGISAATAPVTVTLTISGANTYTQTQTLTSLAVSATGVVTFTNISLPNVGANTVTVTLPNDDVAANNTLSQTMATSATRFSHIAAGVPPTSAYGITPGTAATTRAYCVKYTVNTPRDVTAVRAFIYNDPNLVTRNTNVFGVVLNATTGAVIARSADYAITTADLGQLHTFNLSGSVPTGDFLVGMAIVVPAGASTDIVYPMAYQAEVPARTGMFYSANITTPGAPVDVAANNSRFMLEAETSAPATCPVPTALIIRGTTSTSASFSFTGAAGATGYQIVYGPQGFTPGGANSTTSPTFTGTTYTLNGLTGGTTYDFYIRTICSATDQSAYAGPVRATTACTPPVISTYPYTQNFDVITAGQPLPCGISVLDNNNDNYTWRATGTVDASLATGNIARSAPNAMVYSYNSTDITVGADDWFFSPALVMTNTQRYRVQFYFRGAGSGYTEGLEVKYGTAATVAAQTNTLYTNTAITSTLYRPANNTTTPVVADITPANGTYYVGFHAISLASQGFLAVDDLTITAGPLATSEALKRAVSVFPNPSNTGVFNLEIHGANAKQALAVEVTNMLGQRVYTGTAKDNFQNSVNLSSLQSGIYSITVRNGQEYTQQQIAIVK</sequence>
<gene>
    <name evidence="3" type="ORF">Q5H92_24810</name>
</gene>
<accession>A0ABT9AL11</accession>
<organism evidence="3 4">
    <name type="scientific">Hymenobacter mellowenesis</name>
    <dbReference type="NCBI Taxonomy" id="3063995"/>
    <lineage>
        <taxon>Bacteria</taxon>
        <taxon>Pseudomonadati</taxon>
        <taxon>Bacteroidota</taxon>
        <taxon>Cytophagia</taxon>
        <taxon>Cytophagales</taxon>
        <taxon>Hymenobacteraceae</taxon>
        <taxon>Hymenobacter</taxon>
    </lineage>
</organism>
<proteinExistence type="predicted"/>
<protein>
    <submittedName>
        <fullName evidence="3">T9SS type A sorting domain-containing protein</fullName>
    </submittedName>
</protein>
<keyword evidence="1" id="KW-0732">Signal</keyword>
<dbReference type="Proteomes" id="UP001167796">
    <property type="component" value="Unassembled WGS sequence"/>
</dbReference>